<comment type="caution">
    <text evidence="2">The sequence shown here is derived from an EMBL/GenBank/DDBJ whole genome shotgun (WGS) entry which is preliminary data.</text>
</comment>
<keyword evidence="3" id="KW-1185">Reference proteome</keyword>
<evidence type="ECO:0000256" key="1">
    <source>
        <dbReference type="SAM" id="MobiDB-lite"/>
    </source>
</evidence>
<protein>
    <submittedName>
        <fullName evidence="2">Uncharacterized protein</fullName>
    </submittedName>
</protein>
<accession>A0A7W8ZCN6</accession>
<evidence type="ECO:0000313" key="2">
    <source>
        <dbReference type="EMBL" id="MBB5631564.1"/>
    </source>
</evidence>
<name>A0A7W8ZCN6_9ACTN</name>
<reference evidence="2 3" key="1">
    <citation type="submission" date="2020-08" db="EMBL/GenBank/DDBJ databases">
        <title>Sequencing the genomes of 1000 actinobacteria strains.</title>
        <authorList>
            <person name="Klenk H.-P."/>
        </authorList>
    </citation>
    <scope>NUCLEOTIDE SEQUENCE [LARGE SCALE GENOMIC DNA]</scope>
    <source>
        <strain evidence="2 3">DSM 45790</strain>
    </source>
</reference>
<organism evidence="2 3">
    <name type="scientific">Sphaerisporangium krabiense</name>
    <dbReference type="NCBI Taxonomy" id="763782"/>
    <lineage>
        <taxon>Bacteria</taxon>
        <taxon>Bacillati</taxon>
        <taxon>Actinomycetota</taxon>
        <taxon>Actinomycetes</taxon>
        <taxon>Streptosporangiales</taxon>
        <taxon>Streptosporangiaceae</taxon>
        <taxon>Sphaerisporangium</taxon>
    </lineage>
</organism>
<dbReference type="EMBL" id="JACHBR010000003">
    <property type="protein sequence ID" value="MBB5631564.1"/>
    <property type="molecule type" value="Genomic_DNA"/>
</dbReference>
<dbReference type="Proteomes" id="UP000588112">
    <property type="component" value="Unassembled WGS sequence"/>
</dbReference>
<sequence>MSAIGHHSTAIMKRPHAEAAGRMTSARRTFAHESR</sequence>
<proteinExistence type="predicted"/>
<gene>
    <name evidence="2" type="ORF">BJ981_007350</name>
</gene>
<dbReference type="AlphaFoldDB" id="A0A7W8ZCN6"/>
<feature type="region of interest" description="Disordered" evidence="1">
    <location>
        <begin position="1"/>
        <end position="35"/>
    </location>
</feature>
<evidence type="ECO:0000313" key="3">
    <source>
        <dbReference type="Proteomes" id="UP000588112"/>
    </source>
</evidence>